<comment type="catalytic activity">
    <reaction evidence="1">
        <text>alpha-D-glucose 6-phosphate = beta-D-glucose 6-phosphate</text>
        <dbReference type="Rhea" id="RHEA:16249"/>
        <dbReference type="ChEBI" id="CHEBI:58225"/>
        <dbReference type="ChEBI" id="CHEBI:58247"/>
        <dbReference type="EC" id="5.1.3.15"/>
    </reaction>
</comment>
<dbReference type="SUPFAM" id="SSF74650">
    <property type="entry name" value="Galactose mutarotase-like"/>
    <property type="match status" value="1"/>
</dbReference>
<name>A0AAD9IMP3_PROWI</name>
<keyword evidence="4 5" id="KW-0413">Isomerase</keyword>
<dbReference type="CDD" id="cd09020">
    <property type="entry name" value="D-hex-6-P-epi_like"/>
    <property type="match status" value="1"/>
</dbReference>
<evidence type="ECO:0000313" key="8">
    <source>
        <dbReference type="Proteomes" id="UP001255856"/>
    </source>
</evidence>
<dbReference type="EMBL" id="JASFZW010000003">
    <property type="protein sequence ID" value="KAK2079102.1"/>
    <property type="molecule type" value="Genomic_DNA"/>
</dbReference>
<feature type="active site" evidence="6">
    <location>
        <position position="282"/>
    </location>
</feature>
<dbReference type="AlphaFoldDB" id="A0AAD9IMP3"/>
<dbReference type="PANTHER" id="PTHR11122">
    <property type="entry name" value="APOSPORY-ASSOCIATED PROTEIN C-RELATED"/>
    <property type="match status" value="1"/>
</dbReference>
<dbReference type="Pfam" id="PF01263">
    <property type="entry name" value="Aldose_epim"/>
    <property type="match status" value="1"/>
</dbReference>
<evidence type="ECO:0000256" key="4">
    <source>
        <dbReference type="ARBA" id="ARBA00023235"/>
    </source>
</evidence>
<evidence type="ECO:0000313" key="7">
    <source>
        <dbReference type="EMBL" id="KAK2079102.1"/>
    </source>
</evidence>
<proteinExistence type="inferred from homology"/>
<organism evidence="7 8">
    <name type="scientific">Prototheca wickerhamii</name>
    <dbReference type="NCBI Taxonomy" id="3111"/>
    <lineage>
        <taxon>Eukaryota</taxon>
        <taxon>Viridiplantae</taxon>
        <taxon>Chlorophyta</taxon>
        <taxon>core chlorophytes</taxon>
        <taxon>Trebouxiophyceae</taxon>
        <taxon>Chlorellales</taxon>
        <taxon>Chlorellaceae</taxon>
        <taxon>Prototheca</taxon>
    </lineage>
</organism>
<dbReference type="GO" id="GO:0047938">
    <property type="term" value="F:glucose-6-phosphate 1-epimerase activity"/>
    <property type="evidence" value="ECO:0007669"/>
    <property type="project" value="UniProtKB-UniRule"/>
</dbReference>
<dbReference type="InterPro" id="IPR025532">
    <property type="entry name" value="G6P_1-epimerase"/>
</dbReference>
<comment type="similarity">
    <text evidence="2 5">Belongs to the glucose-6-phosphate 1-epimerase family.</text>
</comment>
<keyword evidence="8" id="KW-1185">Reference proteome</keyword>
<sequence length="311" mass="33762">MPGPCPPSCERSQLASQVFVAAAGIEGHVEAFQGPGGLPFVRLSHACGSSVEVSLFGAQITSFKQASGDEVLYVRPDAVYDRSKPIAGGIPICFPQFGPGAIQQHGFARNVDWAVSDSSADPQPDDRDPEVQLLLRETPETLKIWPYAFQAALTITLHGERLKLDFRVINPSEDTSFDFTAALHSYFEVLDVDAASVVGLTGKTFLDKVISTTDPPACEEEEPSLLVRGPVDRIYRDAGEYAELHVGTGAAVALSTHGWRDTVVWNPWTSVPDFYRRFVCVESAVAAVPIRLDPGSGWRGRLDIFVKDLAC</sequence>
<dbReference type="Proteomes" id="UP001255856">
    <property type="component" value="Unassembled WGS sequence"/>
</dbReference>
<dbReference type="GO" id="GO:0005737">
    <property type="term" value="C:cytoplasm"/>
    <property type="evidence" value="ECO:0007669"/>
    <property type="project" value="TreeGrafter"/>
</dbReference>
<dbReference type="GO" id="GO:0005975">
    <property type="term" value="P:carbohydrate metabolic process"/>
    <property type="evidence" value="ECO:0007669"/>
    <property type="project" value="InterPro"/>
</dbReference>
<gene>
    <name evidence="7" type="ORF">QBZ16_002792</name>
</gene>
<dbReference type="Gene3D" id="2.70.98.10">
    <property type="match status" value="1"/>
</dbReference>
<evidence type="ECO:0000256" key="2">
    <source>
        <dbReference type="ARBA" id="ARBA00005866"/>
    </source>
</evidence>
<dbReference type="GO" id="GO:0030246">
    <property type="term" value="F:carbohydrate binding"/>
    <property type="evidence" value="ECO:0007669"/>
    <property type="project" value="UniProtKB-UniRule"/>
</dbReference>
<accession>A0AAD9IMP3</accession>
<reference evidence="7" key="1">
    <citation type="submission" date="2021-01" db="EMBL/GenBank/DDBJ databases">
        <authorList>
            <person name="Eckstrom K.M.E."/>
        </authorList>
    </citation>
    <scope>NUCLEOTIDE SEQUENCE</scope>
    <source>
        <strain evidence="7">UVCC 0001</strain>
    </source>
</reference>
<evidence type="ECO:0000256" key="6">
    <source>
        <dbReference type="PIRSR" id="PIRSR016020-1"/>
    </source>
</evidence>
<feature type="active site" evidence="6">
    <location>
        <position position="184"/>
    </location>
</feature>
<evidence type="ECO:0000256" key="1">
    <source>
        <dbReference type="ARBA" id="ARBA00001096"/>
    </source>
</evidence>
<evidence type="ECO:0000256" key="5">
    <source>
        <dbReference type="PIRNR" id="PIRNR016020"/>
    </source>
</evidence>
<dbReference type="PIRSF" id="PIRSF016020">
    <property type="entry name" value="PHexose_mutarotase"/>
    <property type="match status" value="1"/>
</dbReference>
<dbReference type="PANTHER" id="PTHR11122:SF39">
    <property type="entry name" value="GLUCOSE-6-PHOSPHATE 1-EPIMERASE"/>
    <property type="match status" value="1"/>
</dbReference>
<dbReference type="InterPro" id="IPR008183">
    <property type="entry name" value="Aldose_1/G6P_1-epimerase"/>
</dbReference>
<dbReference type="InterPro" id="IPR014718">
    <property type="entry name" value="GH-type_carb-bd"/>
</dbReference>
<dbReference type="InterPro" id="IPR011013">
    <property type="entry name" value="Gal_mutarotase_sf_dom"/>
</dbReference>
<dbReference type="EC" id="5.1.3.15" evidence="3 5"/>
<comment type="caution">
    <text evidence="7">The sequence shown here is derived from an EMBL/GenBank/DDBJ whole genome shotgun (WGS) entry which is preliminary data.</text>
</comment>
<evidence type="ECO:0000256" key="3">
    <source>
        <dbReference type="ARBA" id="ARBA00012083"/>
    </source>
</evidence>
<protein>
    <recommendedName>
        <fullName evidence="3 5">glucose-6-phosphate 1-epimerase</fullName>
        <ecNumber evidence="3 5">5.1.3.15</ecNumber>
    </recommendedName>
</protein>